<keyword evidence="2" id="KW-1185">Reference proteome</keyword>
<dbReference type="InterPro" id="IPR032675">
    <property type="entry name" value="LRR_dom_sf"/>
</dbReference>
<accession>A0ABR1J145</accession>
<proteinExistence type="predicted"/>
<dbReference type="Gene3D" id="3.80.10.10">
    <property type="entry name" value="Ribonuclease Inhibitor"/>
    <property type="match status" value="1"/>
</dbReference>
<evidence type="ECO:0000313" key="1">
    <source>
        <dbReference type="EMBL" id="KAK7443226.1"/>
    </source>
</evidence>
<dbReference type="Proteomes" id="UP001498398">
    <property type="component" value="Unassembled WGS sequence"/>
</dbReference>
<name>A0ABR1J145_9AGAR</name>
<protein>
    <submittedName>
        <fullName evidence="1">Uncharacterized protein</fullName>
    </submittedName>
</protein>
<organism evidence="1 2">
    <name type="scientific">Marasmiellus scandens</name>
    <dbReference type="NCBI Taxonomy" id="2682957"/>
    <lineage>
        <taxon>Eukaryota</taxon>
        <taxon>Fungi</taxon>
        <taxon>Dikarya</taxon>
        <taxon>Basidiomycota</taxon>
        <taxon>Agaricomycotina</taxon>
        <taxon>Agaricomycetes</taxon>
        <taxon>Agaricomycetidae</taxon>
        <taxon>Agaricales</taxon>
        <taxon>Marasmiineae</taxon>
        <taxon>Omphalotaceae</taxon>
        <taxon>Marasmiellus</taxon>
    </lineage>
</organism>
<gene>
    <name evidence="1" type="ORF">VKT23_015824</name>
</gene>
<dbReference type="EMBL" id="JBANRG010000055">
    <property type="protein sequence ID" value="KAK7443226.1"/>
    <property type="molecule type" value="Genomic_DNA"/>
</dbReference>
<comment type="caution">
    <text evidence="1">The sequence shown here is derived from an EMBL/GenBank/DDBJ whole genome shotgun (WGS) entry which is preliminary data.</text>
</comment>
<sequence>MATTLSAKQQVLLCPDLFEQIIDWTWALAASAHLAPTDGTHVKEKSSCTASPPIFILSLEFVHKSWLPRSRYHRFRNVILTPRSTPGFLELLASPGESVSPYVESVQFEDEVGSTFRNFRSTSSHVSLPNVKTLCFHQLASFPFSSNQNFTAFGTIFPSVHTLRFRLCLGIEAKEIFALMNELPSVDNLDFDSEAIFRSGVERIDDFASVTRLRSLTARCTIPRFPWDLPYQWGPVLRLIVESGRLLNLESLTLEGFTPEELESTGRLLEKSKGTLREVNLSFSEDHSCEDVWRRGRRGRVDIDILLRTLFPLPFLSLRRLRIKTWIPFESSIHAAAVRSLPTIIRHVLSPNLEQLELDVNLSGCEVSSATTSMISSTANSPSFDHEFCAILMQVNTLLSSPDSQTWNLRKVKIVVEDWSVEKEASWCQFLGRLLEDWEAAEVVGRRGC</sequence>
<reference evidence="1 2" key="1">
    <citation type="submission" date="2024-01" db="EMBL/GenBank/DDBJ databases">
        <title>A draft genome for the cacao thread blight pathogen Marasmiellus scandens.</title>
        <authorList>
            <person name="Baruah I.K."/>
            <person name="Leung J."/>
            <person name="Bukari Y."/>
            <person name="Amoako-Attah I."/>
            <person name="Meinhardt L.W."/>
            <person name="Bailey B.A."/>
            <person name="Cohen S.P."/>
        </authorList>
    </citation>
    <scope>NUCLEOTIDE SEQUENCE [LARGE SCALE GENOMIC DNA]</scope>
    <source>
        <strain evidence="1 2">GH-19</strain>
    </source>
</reference>
<evidence type="ECO:0000313" key="2">
    <source>
        <dbReference type="Proteomes" id="UP001498398"/>
    </source>
</evidence>